<feature type="compositionally biased region" description="Pro residues" evidence="1">
    <location>
        <begin position="510"/>
        <end position="519"/>
    </location>
</feature>
<feature type="compositionally biased region" description="Basic and acidic residues" evidence="1">
    <location>
        <begin position="491"/>
        <end position="503"/>
    </location>
</feature>
<keyword evidence="4" id="KW-1185">Reference proteome</keyword>
<feature type="region of interest" description="Disordered" evidence="1">
    <location>
        <begin position="476"/>
        <end position="525"/>
    </location>
</feature>
<feature type="region of interest" description="Disordered" evidence="1">
    <location>
        <begin position="37"/>
        <end position="60"/>
    </location>
</feature>
<keyword evidence="2" id="KW-0732">Signal</keyword>
<evidence type="ECO:0000256" key="2">
    <source>
        <dbReference type="SAM" id="SignalP"/>
    </source>
</evidence>
<sequence length="1372" mass="149403">MVPRGIGVLSVTILILPTAVDTNLLTELDTRFRRNGLTMARSRPRSPPNQEKENFDSTSARRRYGCPLRGYSTLDGVEEESETETMIPGDTGLRARRSLRPASPLGDLRARRTGLGDNFQALRDASSRHNGRRQVPVDSKATTLNLDLRGRPRPETVVEDMDTAGDEIPDEHSDSASHTSIDSESENLEELEDDDIDELGDLSASDTSDTDEEEKDEEEGEEEEEEEEQPEETDTALRATSAQLLQGWRREKAAIIASSNGAVVANPAATTAVKPQRYRRPPSRFRVPRAVGKPATKLFRHLGLINGGGKPTGTAARAVHRWLRREDSLLLDQVALVPPRLQFPHVKRVYDAAFTTVRPRVLEYLRERHGESTWCLFFSEFVYFNPRHEGASGVCLFLMVSDDDVVGVTRAVEELVSGVRCGDEMAVIVRRGDPRLFGSYGLPRCDDEEEYEDAVTNEGTRGSGFFSNLFSRVPAAPVKKSQAPPTTSGKNGDKKDGKGKGKGNDIQPWSPSPTPPPGSPVNNVLKLHYDSRGRTTWEELEPFHYGLRWVTKLAVPAAEEGLNADFEIRPSIGSSLGNLNDSGSGTLAGYLTDPAGNCYAMSCHHVMKLDEDSVWPTPSDYLTGRTAVAPAQQDLYVAAKSHGHQIDGLVHEAVAAHLRGEDELAVQLSERGRKKIANHDVHVKLLERGGARFGKIVASAWRIAHTDEGPWLMDQVVVKPVAARIGTNAFTYTGRDNKEGKRYRLEARGWTDLPLGAEVLKLGRTTGLTKGTVIATNADIRLCVGTERTNDATRMTKRFWELKTGIITSGAGPWFSEPGDSGAWVLRSPSFEDMLSWDLRRRYSRAAADPIAAPVGGMMFGGADSVDGVSLTFYNPTRLVRRYLAKMMEGGEELVPGVGQALPDPAPLEGAWDAEEAWSRQSREAREGFEAFAERNFLAHHLQRFGESHIFREVGWREQLDERVKTVKDEQESQPITRLKTGRKTVSGDVRTRAQRKDTGGGAKRTGQPASGLEVQVPRTPYRWGTSEEAPDTPTPKHNGLSSRGPQRPAAATNTPPNLPTTTPRALPARQSKIPTRTPRTLPPSTLRTPVRRPQSTLISSVKKAISPLSPKVQDADSDDEVELAAAYSIIHNGRGSASGRFTSAPAISFFFSPGCAPTNATRIAGFPRWDTHPKLACWSSGGASKTDFSIGGERTGICNSNSLPFLPLPFPSPPTDAVTVRMRGMNTISSSSESFNSSSTVELTSCGCTSSSSADADSTGGVPPHFLLQRAQQVHRALRPLESVLEVLRDAAVGRGTFGAVAVRGGVAVFGRVGRVPEGGELVADDAGRVEWVRCEVRCRGRAVAADCPLYPSAAPRGAACYPVAEEAGEP</sequence>
<evidence type="ECO:0000313" key="3">
    <source>
        <dbReference type="EMBL" id="KAJ6257019.1"/>
    </source>
</evidence>
<protein>
    <submittedName>
        <fullName evidence="3">Uncharacterized protein</fullName>
    </submittedName>
</protein>
<feature type="compositionally biased region" description="Basic and acidic residues" evidence="1">
    <location>
        <begin position="990"/>
        <end position="999"/>
    </location>
</feature>
<evidence type="ECO:0000313" key="4">
    <source>
        <dbReference type="Proteomes" id="UP001221413"/>
    </source>
</evidence>
<feature type="signal peptide" evidence="2">
    <location>
        <begin position="1"/>
        <end position="22"/>
    </location>
</feature>
<name>A0AAD6NG76_DREDA</name>
<reference evidence="3" key="1">
    <citation type="submission" date="2023-01" db="EMBL/GenBank/DDBJ databases">
        <title>The chitinases involved in constricting ring structure development in the nematode-trapping fungus Drechslerella dactyloides.</title>
        <authorList>
            <person name="Wang R."/>
            <person name="Zhang L."/>
            <person name="Tang P."/>
            <person name="Li S."/>
            <person name="Liang L."/>
        </authorList>
    </citation>
    <scope>NUCLEOTIDE SEQUENCE</scope>
    <source>
        <strain evidence="3">YMF1.00031</strain>
    </source>
</reference>
<feature type="region of interest" description="Disordered" evidence="1">
    <location>
        <begin position="95"/>
        <end position="114"/>
    </location>
</feature>
<comment type="caution">
    <text evidence="3">The sequence shown here is derived from an EMBL/GenBank/DDBJ whole genome shotgun (WGS) entry which is preliminary data.</text>
</comment>
<feature type="compositionally biased region" description="Acidic residues" evidence="1">
    <location>
        <begin position="157"/>
        <end position="169"/>
    </location>
</feature>
<accession>A0AAD6NG76</accession>
<feature type="region of interest" description="Disordered" evidence="1">
    <location>
        <begin position="123"/>
        <end position="236"/>
    </location>
</feature>
<dbReference type="Proteomes" id="UP001221413">
    <property type="component" value="Unassembled WGS sequence"/>
</dbReference>
<feature type="compositionally biased region" description="Acidic residues" evidence="1">
    <location>
        <begin position="208"/>
        <end position="234"/>
    </location>
</feature>
<feature type="compositionally biased region" description="Acidic residues" evidence="1">
    <location>
        <begin position="183"/>
        <end position="200"/>
    </location>
</feature>
<evidence type="ECO:0000256" key="1">
    <source>
        <dbReference type="SAM" id="MobiDB-lite"/>
    </source>
</evidence>
<proteinExistence type="predicted"/>
<organism evidence="3 4">
    <name type="scientific">Drechslerella dactyloides</name>
    <name type="common">Nematode-trapping fungus</name>
    <name type="synonym">Arthrobotrys dactyloides</name>
    <dbReference type="NCBI Taxonomy" id="74499"/>
    <lineage>
        <taxon>Eukaryota</taxon>
        <taxon>Fungi</taxon>
        <taxon>Dikarya</taxon>
        <taxon>Ascomycota</taxon>
        <taxon>Pezizomycotina</taxon>
        <taxon>Orbiliomycetes</taxon>
        <taxon>Orbiliales</taxon>
        <taxon>Orbiliaceae</taxon>
        <taxon>Drechslerella</taxon>
    </lineage>
</organism>
<dbReference type="EMBL" id="JAQGDS010000011">
    <property type="protein sequence ID" value="KAJ6257019.1"/>
    <property type="molecule type" value="Genomic_DNA"/>
</dbReference>
<feature type="chain" id="PRO_5042118369" evidence="2">
    <location>
        <begin position="23"/>
        <end position="1372"/>
    </location>
</feature>
<feature type="compositionally biased region" description="Low complexity" evidence="1">
    <location>
        <begin position="1046"/>
        <end position="1094"/>
    </location>
</feature>
<feature type="region of interest" description="Disordered" evidence="1">
    <location>
        <begin position="965"/>
        <end position="1097"/>
    </location>
</feature>
<gene>
    <name evidence="3" type="ORF">Dda_7902</name>
</gene>